<reference evidence="2" key="1">
    <citation type="journal article" date="2015" name="PLoS ONE">
        <title>Investigation of a Large Collection of Pseudomonas aeruginosa Bacteriophages Collected from a Single Environmental Source in Abidjan, Cote d'Ivoire.</title>
        <authorList>
            <person name="Essoh C."/>
            <person name="Latino L."/>
            <person name="Midoux C."/>
            <person name="Blouin Y."/>
            <person name="Loukou G."/>
            <person name="Nguetta S.P."/>
            <person name="Lathro S."/>
            <person name="Cablanmian A."/>
            <person name="Kouassi A.K."/>
            <person name="Vergnaud G."/>
            <person name="Pourcel C."/>
        </authorList>
    </citation>
    <scope>NUCLEOTIDE SEQUENCE [LARGE SCALE GENOMIC DNA]</scope>
</reference>
<evidence type="ECO:0000313" key="1">
    <source>
        <dbReference type="EMBL" id="CEF89598.1"/>
    </source>
</evidence>
<sequence>MTKRCMFRQDDSCHWYLVPEEECKRFDELCALITGELEQDSEEWFDTICEFDNSYGHLRCGHPSNYVITAH</sequence>
<dbReference type="Proteomes" id="UP000030225">
    <property type="component" value="Segment"/>
</dbReference>
<name>A0A0A1IUJ7_9CAUD</name>
<protein>
    <submittedName>
        <fullName evidence="1">Uncharacterized protein</fullName>
    </submittedName>
</protein>
<organism evidence="1 2">
    <name type="scientific">Pseudomonas phage vB_PaeM_PAO1_Ab17</name>
    <dbReference type="NCBI Taxonomy" id="1548904"/>
    <lineage>
        <taxon>Viruses</taxon>
        <taxon>Duplodnaviria</taxon>
        <taxon>Heunggongvirae</taxon>
        <taxon>Uroviricota</taxon>
        <taxon>Caudoviricetes</taxon>
        <taxon>Vandenendeviridae</taxon>
        <taxon>Nankokuvirus</taxon>
        <taxon>Nankokuvirus Ab03</taxon>
    </lineage>
</organism>
<evidence type="ECO:0000313" key="2">
    <source>
        <dbReference type="Proteomes" id="UP000030225"/>
    </source>
</evidence>
<dbReference type="EMBL" id="LN610576">
    <property type="protein sequence ID" value="CEF89598.1"/>
    <property type="molecule type" value="Genomic_DNA"/>
</dbReference>
<gene>
    <name evidence="1" type="primary">ORF108</name>
</gene>
<accession>A0A0A1IUJ7</accession>
<proteinExistence type="predicted"/>